<accession>A0A3N4UR70</accession>
<dbReference type="EMBL" id="RKQL01000001">
    <property type="protein sequence ID" value="RPE72673.1"/>
    <property type="molecule type" value="Genomic_DNA"/>
</dbReference>
<dbReference type="RefSeq" id="WP_124219823.1">
    <property type="nucleotide sequence ID" value="NZ_RKQL01000001.1"/>
</dbReference>
<proteinExistence type="predicted"/>
<dbReference type="AlphaFoldDB" id="A0A3N4UR70"/>
<comment type="caution">
    <text evidence="1">The sequence shown here is derived from an EMBL/GenBank/DDBJ whole genome shotgun (WGS) entry which is preliminary data.</text>
</comment>
<evidence type="ECO:0000313" key="2">
    <source>
        <dbReference type="Proteomes" id="UP000272193"/>
    </source>
</evidence>
<protein>
    <submittedName>
        <fullName evidence="1">Uncharacterized protein</fullName>
    </submittedName>
</protein>
<reference evidence="1 2" key="1">
    <citation type="submission" date="2018-11" db="EMBL/GenBank/DDBJ databases">
        <title>Genomic Encyclopedia of Type Strains, Phase IV (KMG-IV): sequencing the most valuable type-strain genomes for metagenomic binning, comparative biology and taxonomic classification.</title>
        <authorList>
            <person name="Goeker M."/>
        </authorList>
    </citation>
    <scope>NUCLEOTIDE SEQUENCE [LARGE SCALE GENOMIC DNA]</scope>
    <source>
        <strain evidence="1 2">DSM 101684</strain>
    </source>
</reference>
<dbReference type="OrthoDB" id="6647625at2"/>
<gene>
    <name evidence="1" type="ORF">EDC62_0375</name>
</gene>
<dbReference type="Proteomes" id="UP000272193">
    <property type="component" value="Unassembled WGS sequence"/>
</dbReference>
<evidence type="ECO:0000313" key="1">
    <source>
        <dbReference type="EMBL" id="RPE72673.1"/>
    </source>
</evidence>
<keyword evidence="2" id="KW-1185">Reference proteome</keyword>
<name>A0A3N4UR70_9BURK</name>
<sequence>MVSNARPEPAARLSLRRQARRLLRDPRDAQAHLERLRWALALPGSEPVQGALADVYVALDETFGPLKRQALRLARERLAAHVARSFEAQVEGAALARITPLATRWSVLARPSANMTTRARRCSVDDSRSLAAAAVAAFEAQDRAAQQAFLEHCVTCHDNLAFMLARRALLRAGAVLPPEWEAVSQQLEQGEDLR</sequence>
<organism evidence="1 2">
    <name type="scientific">Tibeticola sediminis</name>
    <dbReference type="NCBI Taxonomy" id="1917811"/>
    <lineage>
        <taxon>Bacteria</taxon>
        <taxon>Pseudomonadati</taxon>
        <taxon>Pseudomonadota</taxon>
        <taxon>Betaproteobacteria</taxon>
        <taxon>Burkholderiales</taxon>
        <taxon>Comamonadaceae</taxon>
        <taxon>Tibeticola</taxon>
    </lineage>
</organism>